<dbReference type="GO" id="GO:0005975">
    <property type="term" value="P:carbohydrate metabolic process"/>
    <property type="evidence" value="ECO:0007669"/>
    <property type="project" value="InterPro"/>
</dbReference>
<gene>
    <name evidence="2" type="ORF">GIB67_028626</name>
</gene>
<evidence type="ECO:0000313" key="3">
    <source>
        <dbReference type="Proteomes" id="UP000541444"/>
    </source>
</evidence>
<dbReference type="EMBL" id="JACGCM010002779">
    <property type="protein sequence ID" value="KAF6135770.1"/>
    <property type="molecule type" value="Genomic_DNA"/>
</dbReference>
<proteinExistence type="predicted"/>
<dbReference type="PANTHER" id="PTHR45708:SF65">
    <property type="entry name" value="CHITINASE"/>
    <property type="match status" value="1"/>
</dbReference>
<feature type="domain" description="GH18" evidence="1">
    <location>
        <begin position="1"/>
        <end position="107"/>
    </location>
</feature>
<dbReference type="Gene3D" id="3.20.20.80">
    <property type="entry name" value="Glycosidases"/>
    <property type="match status" value="1"/>
</dbReference>
<dbReference type="PROSITE" id="PS51910">
    <property type="entry name" value="GH18_2"/>
    <property type="match status" value="1"/>
</dbReference>
<comment type="caution">
    <text evidence="2">The sequence shown here is derived from an EMBL/GenBank/DDBJ whole genome shotgun (WGS) entry which is preliminary data.</text>
</comment>
<reference evidence="2 3" key="1">
    <citation type="journal article" date="2020" name="IScience">
        <title>Genome Sequencing of the Endangered Kingdonia uniflora (Circaeasteraceae, Ranunculales) Reveals Potential Mechanisms of Evolutionary Specialization.</title>
        <authorList>
            <person name="Sun Y."/>
            <person name="Deng T."/>
            <person name="Zhang A."/>
            <person name="Moore M.J."/>
            <person name="Landis J.B."/>
            <person name="Lin N."/>
            <person name="Zhang H."/>
            <person name="Zhang X."/>
            <person name="Huang J."/>
            <person name="Zhang X."/>
            <person name="Sun H."/>
            <person name="Wang H."/>
        </authorList>
    </citation>
    <scope>NUCLEOTIDE SEQUENCE [LARGE SCALE GENOMIC DNA]</scope>
    <source>
        <strain evidence="2">TB1705</strain>
        <tissue evidence="2">Leaf</tissue>
    </source>
</reference>
<dbReference type="SUPFAM" id="SSF51445">
    <property type="entry name" value="(Trans)glycosidases"/>
    <property type="match status" value="1"/>
</dbReference>
<sequence>MILRDTSKVIASEVQFYNNPPCQYSQTALSNLEDAWKQWTSSISATKILLRLPTPPQATGSRFIPTSDLSSSVLPAIKGSSKYGGVMLWSKYYDDLDGYSSSIKSHV</sequence>
<dbReference type="InterPro" id="IPR050542">
    <property type="entry name" value="Glycosyl_Hydrlase18_Chitinase"/>
</dbReference>
<name>A0A7J7KZG2_9MAGN</name>
<dbReference type="Proteomes" id="UP000541444">
    <property type="component" value="Unassembled WGS sequence"/>
</dbReference>
<evidence type="ECO:0000313" key="2">
    <source>
        <dbReference type="EMBL" id="KAF6135770.1"/>
    </source>
</evidence>
<dbReference type="PANTHER" id="PTHR45708">
    <property type="entry name" value="ENDOCHITINASE"/>
    <property type="match status" value="1"/>
</dbReference>
<keyword evidence="3" id="KW-1185">Reference proteome</keyword>
<dbReference type="OrthoDB" id="6020543at2759"/>
<dbReference type="AlphaFoldDB" id="A0A7J7KZG2"/>
<dbReference type="GO" id="GO:0005576">
    <property type="term" value="C:extracellular region"/>
    <property type="evidence" value="ECO:0007669"/>
    <property type="project" value="TreeGrafter"/>
</dbReference>
<dbReference type="InterPro" id="IPR001223">
    <property type="entry name" value="Glyco_hydro18_cat"/>
</dbReference>
<protein>
    <recommendedName>
        <fullName evidence="1">GH18 domain-containing protein</fullName>
    </recommendedName>
</protein>
<dbReference type="GO" id="GO:0004568">
    <property type="term" value="F:chitinase activity"/>
    <property type="evidence" value="ECO:0007669"/>
    <property type="project" value="TreeGrafter"/>
</dbReference>
<evidence type="ECO:0000259" key="1">
    <source>
        <dbReference type="PROSITE" id="PS51910"/>
    </source>
</evidence>
<dbReference type="InterPro" id="IPR017853">
    <property type="entry name" value="GH"/>
</dbReference>
<organism evidence="2 3">
    <name type="scientific">Kingdonia uniflora</name>
    <dbReference type="NCBI Taxonomy" id="39325"/>
    <lineage>
        <taxon>Eukaryota</taxon>
        <taxon>Viridiplantae</taxon>
        <taxon>Streptophyta</taxon>
        <taxon>Embryophyta</taxon>
        <taxon>Tracheophyta</taxon>
        <taxon>Spermatophyta</taxon>
        <taxon>Magnoliopsida</taxon>
        <taxon>Ranunculales</taxon>
        <taxon>Circaeasteraceae</taxon>
        <taxon>Kingdonia</taxon>
    </lineage>
</organism>
<accession>A0A7J7KZG2</accession>